<evidence type="ECO:0000256" key="1">
    <source>
        <dbReference type="SAM" id="Coils"/>
    </source>
</evidence>
<organism evidence="3 4">
    <name type="scientific">Methylobacterium gregans</name>
    <dbReference type="NCBI Taxonomy" id="374424"/>
    <lineage>
        <taxon>Bacteria</taxon>
        <taxon>Pseudomonadati</taxon>
        <taxon>Pseudomonadota</taxon>
        <taxon>Alphaproteobacteria</taxon>
        <taxon>Hyphomicrobiales</taxon>
        <taxon>Methylobacteriaceae</taxon>
        <taxon>Methylobacterium</taxon>
    </lineage>
</organism>
<feature type="region of interest" description="Disordered" evidence="2">
    <location>
        <begin position="1"/>
        <end position="24"/>
    </location>
</feature>
<reference evidence="3" key="1">
    <citation type="journal article" date="2016" name="Front. Microbiol.">
        <title>Genome Sequence of the Piezophilic, Mesophilic Sulfate-Reducing Bacterium Desulfovibrio indicus J2T.</title>
        <authorList>
            <person name="Cao J."/>
            <person name="Maignien L."/>
            <person name="Shao Z."/>
            <person name="Alain K."/>
            <person name="Jebbar M."/>
        </authorList>
    </citation>
    <scope>NUCLEOTIDE SEQUENCE</scope>
    <source>
        <strain evidence="3">NBRC 103626</strain>
    </source>
</reference>
<keyword evidence="4" id="KW-1185">Reference proteome</keyword>
<name>A0AA37MJH7_9HYPH</name>
<dbReference type="Proteomes" id="UP001055108">
    <property type="component" value="Unassembled WGS sequence"/>
</dbReference>
<evidence type="ECO:0000256" key="2">
    <source>
        <dbReference type="SAM" id="MobiDB-lite"/>
    </source>
</evidence>
<comment type="caution">
    <text evidence="3">The sequence shown here is derived from an EMBL/GenBank/DDBJ whole genome shotgun (WGS) entry which is preliminary data.</text>
</comment>
<keyword evidence="1" id="KW-0175">Coiled coil</keyword>
<gene>
    <name evidence="3" type="ORF">NBEOAGPD_5323</name>
</gene>
<accession>A0AA37MJH7</accession>
<evidence type="ECO:0000313" key="4">
    <source>
        <dbReference type="Proteomes" id="UP001055108"/>
    </source>
</evidence>
<dbReference type="RefSeq" id="WP_238307280.1">
    <property type="nucleotide sequence ID" value="NZ_BPQM01000190.1"/>
</dbReference>
<protein>
    <submittedName>
        <fullName evidence="3">Uncharacterized protein</fullName>
    </submittedName>
</protein>
<dbReference type="AlphaFoldDB" id="A0AA37MJH7"/>
<dbReference type="EMBL" id="BPQM01000190">
    <property type="protein sequence ID" value="GJD82064.1"/>
    <property type="molecule type" value="Genomic_DNA"/>
</dbReference>
<proteinExistence type="predicted"/>
<evidence type="ECO:0000313" key="3">
    <source>
        <dbReference type="EMBL" id="GJD82064.1"/>
    </source>
</evidence>
<reference evidence="3" key="2">
    <citation type="submission" date="2021-08" db="EMBL/GenBank/DDBJ databases">
        <authorList>
            <person name="Tani A."/>
            <person name="Ola A."/>
            <person name="Ogura Y."/>
            <person name="Katsura K."/>
            <person name="Hayashi T."/>
        </authorList>
    </citation>
    <scope>NUCLEOTIDE SEQUENCE</scope>
    <source>
        <strain evidence="3">NBRC 103626</strain>
    </source>
</reference>
<sequence length="162" mass="17977">MEPIRKLRWEPPGGIAAEPSRPDPLTSLVRLVRGPAAQPDVPPVSPEDWTGLIERVRLAASRAREAEAHALDREQQMRELMRQVRAEAEAAEARVSAAESRAAAAEARAETCLREAEARIEQAEARARTAETWLLRVHETIASEFAPIHQDLEPALDREAAR</sequence>
<feature type="coiled-coil region" evidence="1">
    <location>
        <begin position="63"/>
        <end position="133"/>
    </location>
</feature>